<keyword evidence="1" id="KW-0472">Membrane</keyword>
<dbReference type="PATRIC" id="fig|883113.3.peg.450"/>
<reference evidence="2 3" key="1">
    <citation type="submission" date="2012-01" db="EMBL/GenBank/DDBJ databases">
        <title>The Genome Sequence of Facklamia languida CCUG 37842.</title>
        <authorList>
            <consortium name="The Broad Institute Genome Sequencing Platform"/>
            <person name="Earl A."/>
            <person name="Ward D."/>
            <person name="Feldgarden M."/>
            <person name="Gevers D."/>
            <person name="Huys G."/>
            <person name="Young S.K."/>
            <person name="Zeng Q."/>
            <person name="Gargeya S."/>
            <person name="Fitzgerald M."/>
            <person name="Haas B."/>
            <person name="Abouelleil A."/>
            <person name="Alvarado L."/>
            <person name="Arachchi H.M."/>
            <person name="Berlin A."/>
            <person name="Chapman S.B."/>
            <person name="Gearin G."/>
            <person name="Goldberg J."/>
            <person name="Griggs A."/>
            <person name="Gujja S."/>
            <person name="Hansen M."/>
            <person name="Heiman D."/>
            <person name="Howarth C."/>
            <person name="Larimer J."/>
            <person name="Lui A."/>
            <person name="MacDonald P.J.P."/>
            <person name="McCowen C."/>
            <person name="Montmayeur A."/>
            <person name="Murphy C."/>
            <person name="Neiman D."/>
            <person name="Pearson M."/>
            <person name="Priest M."/>
            <person name="Roberts A."/>
            <person name="Saif S."/>
            <person name="Shea T."/>
            <person name="Sisk P."/>
            <person name="Stolte C."/>
            <person name="Sykes S."/>
            <person name="Wortman J."/>
            <person name="Nusbaum C."/>
            <person name="Birren B."/>
        </authorList>
    </citation>
    <scope>NUCLEOTIDE SEQUENCE [LARGE SCALE GENOMIC DNA]</scope>
    <source>
        <strain evidence="2 3">CCUG 37842</strain>
    </source>
</reference>
<keyword evidence="1" id="KW-1133">Transmembrane helix</keyword>
<feature type="transmembrane region" description="Helical" evidence="1">
    <location>
        <begin position="6"/>
        <end position="28"/>
    </location>
</feature>
<evidence type="ECO:0000256" key="1">
    <source>
        <dbReference type="SAM" id="Phobius"/>
    </source>
</evidence>
<comment type="caution">
    <text evidence="2">The sequence shown here is derived from an EMBL/GenBank/DDBJ whole genome shotgun (WGS) entry which is preliminary data.</text>
</comment>
<dbReference type="AlphaFoldDB" id="H3NI19"/>
<dbReference type="EMBL" id="AGEG01000003">
    <property type="protein sequence ID" value="EHR37818.1"/>
    <property type="molecule type" value="Genomic_DNA"/>
</dbReference>
<dbReference type="HOGENOM" id="CLU_158531_0_0_9"/>
<organism evidence="2 3">
    <name type="scientific">Facklamia languida CCUG 37842</name>
    <dbReference type="NCBI Taxonomy" id="883113"/>
    <lineage>
        <taxon>Bacteria</taxon>
        <taxon>Bacillati</taxon>
        <taxon>Bacillota</taxon>
        <taxon>Bacilli</taxon>
        <taxon>Lactobacillales</taxon>
        <taxon>Aerococcaceae</taxon>
        <taxon>Facklamia</taxon>
    </lineage>
</organism>
<keyword evidence="1" id="KW-0812">Transmembrane</keyword>
<keyword evidence="3" id="KW-1185">Reference proteome</keyword>
<dbReference type="eggNOG" id="COG5584">
    <property type="taxonomic scope" value="Bacteria"/>
</dbReference>
<accession>H3NI19</accession>
<dbReference type="STRING" id="883113.HMPREF9708_00447"/>
<evidence type="ECO:0000313" key="3">
    <source>
        <dbReference type="Proteomes" id="UP000006190"/>
    </source>
</evidence>
<protein>
    <recommendedName>
        <fullName evidence="4">PepSY domain-containing protein</fullName>
    </recommendedName>
</protein>
<sequence length="110" mass="12214">MTQKKNNFIGTLVLISGIIIGAAGSLLYKENKPLHAGKVLHKVVEEFSKNGKVIGSWIDYDPVEYNGFDSKPLVYMGGITRVEGEETFYYAFATDIYTGEIINTYLAQAK</sequence>
<name>H3NI19_9LACT</name>
<evidence type="ECO:0000313" key="2">
    <source>
        <dbReference type="EMBL" id="EHR37818.1"/>
    </source>
</evidence>
<dbReference type="Proteomes" id="UP000006190">
    <property type="component" value="Unassembled WGS sequence"/>
</dbReference>
<evidence type="ECO:0008006" key="4">
    <source>
        <dbReference type="Google" id="ProtNLM"/>
    </source>
</evidence>
<gene>
    <name evidence="2" type="ORF">HMPREF9708_00447</name>
</gene>
<proteinExistence type="predicted"/>